<dbReference type="InterPro" id="IPR029058">
    <property type="entry name" value="AB_hydrolase_fold"/>
</dbReference>
<organism evidence="2 3">
    <name type="scientific">Parapedobacter composti</name>
    <dbReference type="NCBI Taxonomy" id="623281"/>
    <lineage>
        <taxon>Bacteria</taxon>
        <taxon>Pseudomonadati</taxon>
        <taxon>Bacteroidota</taxon>
        <taxon>Sphingobacteriia</taxon>
        <taxon>Sphingobacteriales</taxon>
        <taxon>Sphingobacteriaceae</taxon>
        <taxon>Parapedobacter</taxon>
    </lineage>
</organism>
<sequence length="439" mass="48807">MQSRKKANRLPLLLFAAAGLAVTNLRAQEFSGVVVDSLSNGNIYRIVAWNESKRDSAVYHVFVPDGIKALRGVFIHQHGCGMEGRGAAAAYDIQYQAFGKKWGLAIVGPDLYYESGCYTWREPNSGSAQSLMGSLRQVGEVSGYRELSGVPWLLWGHSGGGYWTIAMLREFPERVLAAFCYSPVYNAQWDYPEHALQVPLMIRHAGASDLDRSWEASVNIFKKMRKAGGLVSIAYTPYQSHNHAFVRHMAIPFYEAVLAQRLPMGENAAELGLNDMDLSRGWLGDNKHINTYSSGDYAGDPLQLSWLPDSATAAKWKEYVITGDVIDRTPPPAPYDVKAKRIHNREVELSWRADADVESGIKQFCIYDGEQLIARFPEQDVYQRFDTNGDNAIGFTALAEMRVVLTLAESSDANLRVSTVNHAGLHSTRTSLTEHVVPK</sequence>
<keyword evidence="1" id="KW-0732">Signal</keyword>
<evidence type="ECO:0008006" key="4">
    <source>
        <dbReference type="Google" id="ProtNLM"/>
    </source>
</evidence>
<protein>
    <recommendedName>
        <fullName evidence="4">Prolyl oligopeptidase family protein</fullName>
    </recommendedName>
</protein>
<reference evidence="2 3" key="1">
    <citation type="submission" date="2016-10" db="EMBL/GenBank/DDBJ databases">
        <authorList>
            <person name="de Groot N.N."/>
        </authorList>
    </citation>
    <scope>NUCLEOTIDE SEQUENCE [LARGE SCALE GENOMIC DNA]</scope>
    <source>
        <strain evidence="2 3">DSM 22900</strain>
    </source>
</reference>
<dbReference type="AlphaFoldDB" id="A0A1I1L0Q0"/>
<gene>
    <name evidence="2" type="ORF">SAMN05421747_11812</name>
</gene>
<keyword evidence="3" id="KW-1185">Reference proteome</keyword>
<evidence type="ECO:0000313" key="2">
    <source>
        <dbReference type="EMBL" id="SFC66505.1"/>
    </source>
</evidence>
<dbReference type="InterPro" id="IPR013783">
    <property type="entry name" value="Ig-like_fold"/>
</dbReference>
<dbReference type="EMBL" id="FOLL01000018">
    <property type="protein sequence ID" value="SFC66505.1"/>
    <property type="molecule type" value="Genomic_DNA"/>
</dbReference>
<feature type="signal peptide" evidence="1">
    <location>
        <begin position="1"/>
        <end position="27"/>
    </location>
</feature>
<name>A0A1I1L0Q0_9SPHI</name>
<evidence type="ECO:0000256" key="1">
    <source>
        <dbReference type="SAM" id="SignalP"/>
    </source>
</evidence>
<feature type="chain" id="PRO_5011475340" description="Prolyl oligopeptidase family protein" evidence="1">
    <location>
        <begin position="28"/>
        <end position="439"/>
    </location>
</feature>
<evidence type="ECO:0000313" key="3">
    <source>
        <dbReference type="Proteomes" id="UP000199577"/>
    </source>
</evidence>
<accession>A0A1I1L0Q0</accession>
<dbReference type="Gene3D" id="3.40.50.1820">
    <property type="entry name" value="alpha/beta hydrolase"/>
    <property type="match status" value="1"/>
</dbReference>
<dbReference type="Proteomes" id="UP000199577">
    <property type="component" value="Unassembled WGS sequence"/>
</dbReference>
<dbReference type="OrthoDB" id="787761at2"/>
<dbReference type="STRING" id="623281.SAMN05421747_11812"/>
<dbReference type="SUPFAM" id="SSF53474">
    <property type="entry name" value="alpha/beta-Hydrolases"/>
    <property type="match status" value="1"/>
</dbReference>
<proteinExistence type="predicted"/>
<dbReference type="Gene3D" id="2.60.40.10">
    <property type="entry name" value="Immunoglobulins"/>
    <property type="match status" value="1"/>
</dbReference>
<dbReference type="RefSeq" id="WP_139215926.1">
    <property type="nucleotide sequence ID" value="NZ_FOLL01000018.1"/>
</dbReference>